<keyword evidence="4 7" id="KW-0812">Transmembrane</keyword>
<dbReference type="RefSeq" id="WP_081170022.1">
    <property type="nucleotide sequence ID" value="NZ_LWBP01000220.1"/>
</dbReference>
<feature type="chain" id="PRO_5012280342" description="Mechanosensitive ion channel protein" evidence="8">
    <location>
        <begin position="23"/>
        <end position="814"/>
    </location>
</feature>
<dbReference type="InterPro" id="IPR011014">
    <property type="entry name" value="MscS_channel_TM-2"/>
</dbReference>
<evidence type="ECO:0000256" key="2">
    <source>
        <dbReference type="ARBA" id="ARBA00008017"/>
    </source>
</evidence>
<dbReference type="SUPFAM" id="SSF50182">
    <property type="entry name" value="Sm-like ribonucleoproteins"/>
    <property type="match status" value="1"/>
</dbReference>
<feature type="transmembrane region" description="Helical" evidence="7">
    <location>
        <begin position="602"/>
        <end position="621"/>
    </location>
</feature>
<feature type="domain" description="Mechanosensitive ion channel MscS C-terminal" evidence="10">
    <location>
        <begin position="719"/>
        <end position="799"/>
    </location>
</feature>
<evidence type="ECO:0000256" key="6">
    <source>
        <dbReference type="ARBA" id="ARBA00023136"/>
    </source>
</evidence>
<dbReference type="InterPro" id="IPR006685">
    <property type="entry name" value="MscS_channel_2nd"/>
</dbReference>
<evidence type="ECO:0000256" key="7">
    <source>
        <dbReference type="SAM" id="Phobius"/>
    </source>
</evidence>
<keyword evidence="5 7" id="KW-1133">Transmembrane helix</keyword>
<feature type="transmembrane region" description="Helical" evidence="7">
    <location>
        <begin position="399"/>
        <end position="419"/>
    </location>
</feature>
<feature type="transmembrane region" description="Helical" evidence="7">
    <location>
        <begin position="323"/>
        <end position="341"/>
    </location>
</feature>
<comment type="subcellular location">
    <subcellularLocation>
        <location evidence="1">Cell membrane</location>
        <topology evidence="1">Multi-pass membrane protein</topology>
    </subcellularLocation>
</comment>
<feature type="transmembrane region" description="Helical" evidence="7">
    <location>
        <begin position="285"/>
        <end position="302"/>
    </location>
</feature>
<dbReference type="InterPro" id="IPR023408">
    <property type="entry name" value="MscS_beta-dom_sf"/>
</dbReference>
<dbReference type="STRING" id="550983.A4R26_30020"/>
<protein>
    <recommendedName>
        <fullName evidence="13">Mechanosensitive ion channel protein</fullName>
    </recommendedName>
</protein>
<dbReference type="EMBL" id="LWBP01000220">
    <property type="protein sequence ID" value="OQP50265.1"/>
    <property type="molecule type" value="Genomic_DNA"/>
</dbReference>
<evidence type="ECO:0000259" key="9">
    <source>
        <dbReference type="Pfam" id="PF00924"/>
    </source>
</evidence>
<dbReference type="PANTHER" id="PTHR30347">
    <property type="entry name" value="POTASSIUM CHANNEL RELATED"/>
    <property type="match status" value="1"/>
</dbReference>
<dbReference type="GO" id="GO:0005886">
    <property type="term" value="C:plasma membrane"/>
    <property type="evidence" value="ECO:0007669"/>
    <property type="project" value="UniProtKB-SubCell"/>
</dbReference>
<feature type="transmembrane region" description="Helical" evidence="7">
    <location>
        <begin position="347"/>
        <end position="366"/>
    </location>
</feature>
<keyword evidence="8" id="KW-0732">Signal</keyword>
<dbReference type="Pfam" id="PF21082">
    <property type="entry name" value="MS_channel_3rd"/>
    <property type="match status" value="1"/>
</dbReference>
<feature type="signal peptide" evidence="8">
    <location>
        <begin position="1"/>
        <end position="22"/>
    </location>
</feature>
<keyword evidence="6 7" id="KW-0472">Membrane</keyword>
<dbReference type="InterPro" id="IPR052702">
    <property type="entry name" value="MscS-like_channel"/>
</dbReference>
<dbReference type="InterPro" id="IPR049278">
    <property type="entry name" value="MS_channel_C"/>
</dbReference>
<dbReference type="InterPro" id="IPR010920">
    <property type="entry name" value="LSM_dom_sf"/>
</dbReference>
<evidence type="ECO:0008006" key="13">
    <source>
        <dbReference type="Google" id="ProtNLM"/>
    </source>
</evidence>
<feature type="transmembrane region" description="Helical" evidence="7">
    <location>
        <begin position="627"/>
        <end position="646"/>
    </location>
</feature>
<dbReference type="SUPFAM" id="SSF82689">
    <property type="entry name" value="Mechanosensitive channel protein MscS (YggB), C-terminal domain"/>
    <property type="match status" value="1"/>
</dbReference>
<dbReference type="Proteomes" id="UP000192276">
    <property type="component" value="Unassembled WGS sequence"/>
</dbReference>
<dbReference type="Gene3D" id="3.30.70.100">
    <property type="match status" value="1"/>
</dbReference>
<evidence type="ECO:0000256" key="3">
    <source>
        <dbReference type="ARBA" id="ARBA00022475"/>
    </source>
</evidence>
<feature type="transmembrane region" description="Helical" evidence="7">
    <location>
        <begin position="373"/>
        <end position="393"/>
    </location>
</feature>
<gene>
    <name evidence="11" type="ORF">A4R26_30020</name>
</gene>
<dbReference type="Gene3D" id="1.10.287.1260">
    <property type="match status" value="1"/>
</dbReference>
<comment type="similarity">
    <text evidence="2">Belongs to the MscS (TC 1.A.23) family.</text>
</comment>
<evidence type="ECO:0000256" key="8">
    <source>
        <dbReference type="SAM" id="SignalP"/>
    </source>
</evidence>
<keyword evidence="3" id="KW-1003">Cell membrane</keyword>
<reference evidence="12" key="1">
    <citation type="submission" date="2016-04" db="EMBL/GenBank/DDBJ databases">
        <authorList>
            <person name="Chen L."/>
            <person name="Zhuang W."/>
            <person name="Wang G."/>
        </authorList>
    </citation>
    <scope>NUCLEOTIDE SEQUENCE [LARGE SCALE GENOMIC DNA]</scope>
    <source>
        <strain evidence="12">208</strain>
    </source>
</reference>
<evidence type="ECO:0000313" key="11">
    <source>
        <dbReference type="EMBL" id="OQP50265.1"/>
    </source>
</evidence>
<evidence type="ECO:0000256" key="4">
    <source>
        <dbReference type="ARBA" id="ARBA00022692"/>
    </source>
</evidence>
<name>A0A1V9EWK2_9BACT</name>
<evidence type="ECO:0000256" key="5">
    <source>
        <dbReference type="ARBA" id="ARBA00022989"/>
    </source>
</evidence>
<sequence>MKNLFGFLAIVTGLACASPVWAQDTSRAQRNSNITDSSRKQPDTIRRGRGLLRELFADSGKLTASDFQLQIEKTYLILNKVGSRSELGLPIKLIKQKLTDTDSMLAVLKDNVLNNSAALNLRNLQVFKTLLLNIQAESNEDRQVLDSAENRLIDLRNSMKVLVGDTIMRQIWRDSLLRQQFSPQLKGMRESFRGATKKLKESLAKINHFQTQVSSNIIITSQLLDRVNALLSTSAARIFGKEHNYLWERDTTSLSARARSSMKKAYAGEKKALHYYFKDSNHKRLFLLLIGVVFLVWLLRNIRTVRRLNAMDSISHFSFEYLPNNYIVAAFIMMFAIAPLFDLHAPSAYIESMQLLMLVILTVICWRKWPRRLFVYWIAMVVLYICFSFTHHMADPGFWQRNFLILLNILSVAFGMLFLSQMQQKLPLRNFLRSVIILHNIMNIVGVLCNILGRVSLAQILGSSAIFGFTQAIGLAVFSKICMEAILLQIVASRLRRNVHSPMNFEPVLAGFRRPVLFLVVILWLIVFATNLNIYTSALGVLGDLLTHQRSIGNATFTIGGVLLFFFIIWIAHLLQKYVGYFFGDTGNDDETHNKGQRSRLLIARLILLCVGYLLAVAASGVPVDKITIVLGALGVGIGLGLQNIVNNFVSGIILIFDRPLQIGDVVEIGDKSGRVREIGLRSSTLITGDGAEVIIPNGDVLSQQITNWTLSNNQKRIELDLSITGSNDMELVTNTVKKAILESGFIYENREPSVLFTGITDNGVELKVFYWCVDVNKTGAAKSAITVLLFNALKAQGMQLGDKANQLIRVING</sequence>
<comment type="caution">
    <text evidence="11">The sequence shown here is derived from an EMBL/GenBank/DDBJ whole genome shotgun (WGS) entry which is preliminary data.</text>
</comment>
<dbReference type="GO" id="GO:0008381">
    <property type="term" value="F:mechanosensitive monoatomic ion channel activity"/>
    <property type="evidence" value="ECO:0007669"/>
    <property type="project" value="UniProtKB-ARBA"/>
</dbReference>
<organism evidence="11 12">
    <name type="scientific">Niastella populi</name>
    <dbReference type="NCBI Taxonomy" id="550983"/>
    <lineage>
        <taxon>Bacteria</taxon>
        <taxon>Pseudomonadati</taxon>
        <taxon>Bacteroidota</taxon>
        <taxon>Chitinophagia</taxon>
        <taxon>Chitinophagales</taxon>
        <taxon>Chitinophagaceae</taxon>
        <taxon>Niastella</taxon>
    </lineage>
</organism>
<evidence type="ECO:0000313" key="12">
    <source>
        <dbReference type="Proteomes" id="UP000192276"/>
    </source>
</evidence>
<dbReference type="Gene3D" id="2.30.30.60">
    <property type="match status" value="1"/>
</dbReference>
<evidence type="ECO:0000259" key="10">
    <source>
        <dbReference type="Pfam" id="PF21082"/>
    </source>
</evidence>
<dbReference type="InterPro" id="IPR011066">
    <property type="entry name" value="MscS_channel_C_sf"/>
</dbReference>
<feature type="transmembrane region" description="Helical" evidence="7">
    <location>
        <begin position="473"/>
        <end position="495"/>
    </location>
</feature>
<feature type="transmembrane region" description="Helical" evidence="7">
    <location>
        <begin position="555"/>
        <end position="575"/>
    </location>
</feature>
<dbReference type="PROSITE" id="PS51257">
    <property type="entry name" value="PROKAR_LIPOPROTEIN"/>
    <property type="match status" value="1"/>
</dbReference>
<dbReference type="OrthoDB" id="9809206at2"/>
<feature type="transmembrane region" description="Helical" evidence="7">
    <location>
        <begin position="516"/>
        <end position="535"/>
    </location>
</feature>
<feature type="domain" description="Mechanosensitive ion channel MscS" evidence="9">
    <location>
        <begin position="644"/>
        <end position="710"/>
    </location>
</feature>
<keyword evidence="12" id="KW-1185">Reference proteome</keyword>
<dbReference type="SUPFAM" id="SSF82861">
    <property type="entry name" value="Mechanosensitive channel protein MscS (YggB), transmembrane region"/>
    <property type="match status" value="1"/>
</dbReference>
<feature type="transmembrane region" description="Helical" evidence="7">
    <location>
        <begin position="431"/>
        <end position="453"/>
    </location>
</feature>
<dbReference type="Pfam" id="PF00924">
    <property type="entry name" value="MS_channel_2nd"/>
    <property type="match status" value="1"/>
</dbReference>
<accession>A0A1V9EWK2</accession>
<dbReference type="AlphaFoldDB" id="A0A1V9EWK2"/>
<dbReference type="PANTHER" id="PTHR30347:SF1">
    <property type="entry name" value="MECHANOSENSITIVE CHANNEL MSCK"/>
    <property type="match status" value="1"/>
</dbReference>
<proteinExistence type="inferred from homology"/>
<evidence type="ECO:0000256" key="1">
    <source>
        <dbReference type="ARBA" id="ARBA00004651"/>
    </source>
</evidence>